<feature type="domain" description="AAA+ ATPase" evidence="6">
    <location>
        <begin position="326"/>
        <end position="460"/>
    </location>
</feature>
<evidence type="ECO:0000259" key="8">
    <source>
        <dbReference type="SMART" id="SM01043"/>
    </source>
</evidence>
<dbReference type="InterPro" id="IPR027417">
    <property type="entry name" value="P-loop_NTPase"/>
</dbReference>
<dbReference type="GO" id="GO:0003677">
    <property type="term" value="F:DNA binding"/>
    <property type="evidence" value="ECO:0007669"/>
    <property type="project" value="UniProtKB-KW"/>
</dbReference>
<dbReference type="SUPFAM" id="SSF46894">
    <property type="entry name" value="C-terminal effector domain of the bipartite response regulators"/>
    <property type="match status" value="1"/>
</dbReference>
<feature type="compositionally biased region" description="Low complexity" evidence="5">
    <location>
        <begin position="765"/>
        <end position="784"/>
    </location>
</feature>
<dbReference type="GO" id="GO:0006355">
    <property type="term" value="P:regulation of DNA-templated transcription"/>
    <property type="evidence" value="ECO:0007669"/>
    <property type="project" value="InterPro"/>
</dbReference>
<keyword evidence="3 9" id="KW-0238">DNA-binding</keyword>
<evidence type="ECO:0000256" key="2">
    <source>
        <dbReference type="ARBA" id="ARBA00023015"/>
    </source>
</evidence>
<feature type="compositionally biased region" description="Low complexity" evidence="5">
    <location>
        <begin position="688"/>
        <end position="721"/>
    </location>
</feature>
<dbReference type="Pfam" id="PF03704">
    <property type="entry name" value="BTAD"/>
    <property type="match status" value="1"/>
</dbReference>
<dbReference type="STRING" id="46177.SAMN05660976_02413"/>
<dbReference type="PANTHER" id="PTHR35807">
    <property type="entry name" value="TRANSCRIPTIONAL REGULATOR REDD-RELATED"/>
    <property type="match status" value="1"/>
</dbReference>
<dbReference type="PRINTS" id="PR00364">
    <property type="entry name" value="DISEASERSIST"/>
</dbReference>
<feature type="compositionally biased region" description="Low complexity" evidence="5">
    <location>
        <begin position="664"/>
        <end position="679"/>
    </location>
</feature>
<name>A0A1H7Q493_9ACTN</name>
<evidence type="ECO:0000259" key="6">
    <source>
        <dbReference type="SMART" id="SM00382"/>
    </source>
</evidence>
<feature type="compositionally biased region" description="Polar residues" evidence="5">
    <location>
        <begin position="786"/>
        <end position="800"/>
    </location>
</feature>
<dbReference type="SUPFAM" id="SSF48452">
    <property type="entry name" value="TPR-like"/>
    <property type="match status" value="1"/>
</dbReference>
<dbReference type="PANTHER" id="PTHR35807:SF1">
    <property type="entry name" value="TRANSCRIPTIONAL REGULATOR REDD"/>
    <property type="match status" value="1"/>
</dbReference>
<keyword evidence="4" id="KW-0804">Transcription</keyword>
<feature type="compositionally biased region" description="Polar residues" evidence="5">
    <location>
        <begin position="742"/>
        <end position="764"/>
    </location>
</feature>
<dbReference type="OrthoDB" id="581105at2"/>
<dbReference type="Gene3D" id="3.40.50.300">
    <property type="entry name" value="P-loop containing nucleotide triphosphate hydrolases"/>
    <property type="match status" value="1"/>
</dbReference>
<feature type="domain" description="OmpR/PhoB-type" evidence="7">
    <location>
        <begin position="15"/>
        <end position="87"/>
    </location>
</feature>
<accession>A0A1H7Q493</accession>
<comment type="similarity">
    <text evidence="1">Belongs to the AfsR/DnrI/RedD regulatory family.</text>
</comment>
<evidence type="ECO:0000313" key="9">
    <source>
        <dbReference type="EMBL" id="SEL42792.1"/>
    </source>
</evidence>
<dbReference type="GO" id="GO:0043531">
    <property type="term" value="F:ADP binding"/>
    <property type="evidence" value="ECO:0007669"/>
    <property type="project" value="InterPro"/>
</dbReference>
<dbReference type="Gene3D" id="1.10.10.10">
    <property type="entry name" value="Winged helix-like DNA-binding domain superfamily/Winged helix DNA-binding domain"/>
    <property type="match status" value="1"/>
</dbReference>
<dbReference type="AlphaFoldDB" id="A0A1H7Q493"/>
<keyword evidence="2" id="KW-0805">Transcription regulation</keyword>
<dbReference type="EMBL" id="FOBF01000005">
    <property type="protein sequence ID" value="SEL42792.1"/>
    <property type="molecule type" value="Genomic_DNA"/>
</dbReference>
<dbReference type="SMART" id="SM00382">
    <property type="entry name" value="AAA"/>
    <property type="match status" value="1"/>
</dbReference>
<keyword evidence="10" id="KW-1185">Reference proteome</keyword>
<gene>
    <name evidence="9" type="ORF">SAMN05660976_02413</name>
</gene>
<feature type="domain" description="Bacterial transcriptional activator" evidence="8">
    <location>
        <begin position="94"/>
        <end position="238"/>
    </location>
</feature>
<dbReference type="InterPro" id="IPR051677">
    <property type="entry name" value="AfsR-DnrI-RedD_regulator"/>
</dbReference>
<feature type="region of interest" description="Disordered" evidence="5">
    <location>
        <begin position="645"/>
        <end position="721"/>
    </location>
</feature>
<dbReference type="InterPro" id="IPR001867">
    <property type="entry name" value="OmpR/PhoB-type_DNA-bd"/>
</dbReference>
<dbReference type="InterPro" id="IPR005158">
    <property type="entry name" value="BTAD"/>
</dbReference>
<feature type="region of interest" description="Disordered" evidence="5">
    <location>
        <begin position="742"/>
        <end position="808"/>
    </location>
</feature>
<evidence type="ECO:0000256" key="3">
    <source>
        <dbReference type="ARBA" id="ARBA00023125"/>
    </source>
</evidence>
<protein>
    <submittedName>
        <fullName evidence="9">DNA-binding transcriptional activator of the SARP family</fullName>
    </submittedName>
</protein>
<dbReference type="RefSeq" id="WP_091100253.1">
    <property type="nucleotide sequence ID" value="NZ_FOBF01000005.1"/>
</dbReference>
<evidence type="ECO:0000259" key="7">
    <source>
        <dbReference type="SMART" id="SM00862"/>
    </source>
</evidence>
<dbReference type="SMART" id="SM00862">
    <property type="entry name" value="Trans_reg_C"/>
    <property type="match status" value="1"/>
</dbReference>
<organism evidence="9 10">
    <name type="scientific">Nonomuraea pusilla</name>
    <dbReference type="NCBI Taxonomy" id="46177"/>
    <lineage>
        <taxon>Bacteria</taxon>
        <taxon>Bacillati</taxon>
        <taxon>Actinomycetota</taxon>
        <taxon>Actinomycetes</taxon>
        <taxon>Streptosporangiales</taxon>
        <taxon>Streptosporangiaceae</taxon>
        <taxon>Nonomuraea</taxon>
    </lineage>
</organism>
<dbReference type="Gene3D" id="1.25.40.10">
    <property type="entry name" value="Tetratricopeptide repeat domain"/>
    <property type="match status" value="1"/>
</dbReference>
<evidence type="ECO:0000256" key="5">
    <source>
        <dbReference type="SAM" id="MobiDB-lite"/>
    </source>
</evidence>
<dbReference type="InterPro" id="IPR011990">
    <property type="entry name" value="TPR-like_helical_dom_sf"/>
</dbReference>
<dbReference type="InterPro" id="IPR016032">
    <property type="entry name" value="Sig_transdc_resp-reg_C-effctor"/>
</dbReference>
<sequence length="808" mass="84344">MDFAVLGTVRVNGPGGRVRLSGRQRAVVSAFLLHPNTTISKDRLVAALWDSPPRSARANAATYVHQVRRALAGTGLKLRTEGSGYCSEVPPGQLDLLAFGGAVRRARLERARGDLEAAERGYAAAVALWRGRPAEDVPLGSELAPRIAELEERFAVARSEWIDVRLDLGHADLVAELRGLAAAHPLRERLWEQLMVALCRDGRRDEALTAFLRARALLVAELGIEPGPELRRLHAAILDGDDPALLPAPHPSTNLPARQPAPCPSAILPAPHPSAILPATQPAPCPLPVVRASLCQLPPDTADFVGRADELRAALSLLRGPRDRPGPPVAVVSGLPGVGKTAFAVRLAHLLRSDYRDGQLFVRLDGLRSGARDPGELLGGLLRSLGFDGGLLPGPVEDRARLLRQHLADRSVLVVLDGARDEAQLRHLLPGTPRCAVLVTSRSPLPALEGAVRIVLGPPGEDDARLLLERVAGRDRVRSAPRAAAEIVRACGGLPLAVRAAGARLAVRPAWPLREFAARLAGRGLDELAAGGLSVRAAFAASYRTLPAPAARAFRLLGLAGPDGVTVRSASALLGVTELEADAALETLAAHGLLTSTQADGAREPRYLLHRLLREYAGERAEAEEPVATRQEAVARHVRACLREIGTAERGHPTGRATRAAGERGQSSGVRRTTGTSSQPASLAARRASPGEAASATAEPPATATHGPAAGSGTASAASSAGLDGGGVLSALHLRQTSHWATMSGPSTVSSGTDPPTVSSTAVETASNTAASPAAHAPARRPYALNATTGQSDSIRQSPSPIRAGLGP</sequence>
<proteinExistence type="inferred from homology"/>
<dbReference type="GO" id="GO:0000160">
    <property type="term" value="P:phosphorelay signal transduction system"/>
    <property type="evidence" value="ECO:0007669"/>
    <property type="project" value="InterPro"/>
</dbReference>
<dbReference type="SMART" id="SM01043">
    <property type="entry name" value="BTAD"/>
    <property type="match status" value="1"/>
</dbReference>
<dbReference type="CDD" id="cd15831">
    <property type="entry name" value="BTAD"/>
    <property type="match status" value="1"/>
</dbReference>
<evidence type="ECO:0000256" key="4">
    <source>
        <dbReference type="ARBA" id="ARBA00023163"/>
    </source>
</evidence>
<dbReference type="InterPro" id="IPR003593">
    <property type="entry name" value="AAA+_ATPase"/>
</dbReference>
<evidence type="ECO:0000313" key="10">
    <source>
        <dbReference type="Proteomes" id="UP000198953"/>
    </source>
</evidence>
<dbReference type="SUPFAM" id="SSF52540">
    <property type="entry name" value="P-loop containing nucleoside triphosphate hydrolases"/>
    <property type="match status" value="1"/>
</dbReference>
<dbReference type="Proteomes" id="UP000198953">
    <property type="component" value="Unassembled WGS sequence"/>
</dbReference>
<evidence type="ECO:0000256" key="1">
    <source>
        <dbReference type="ARBA" id="ARBA00005820"/>
    </source>
</evidence>
<dbReference type="InterPro" id="IPR036388">
    <property type="entry name" value="WH-like_DNA-bd_sf"/>
</dbReference>
<reference evidence="9 10" key="1">
    <citation type="submission" date="2016-10" db="EMBL/GenBank/DDBJ databases">
        <authorList>
            <person name="de Groot N.N."/>
        </authorList>
    </citation>
    <scope>NUCLEOTIDE SEQUENCE [LARGE SCALE GENOMIC DNA]</scope>
    <source>
        <strain evidence="9 10">DSM 43357</strain>
    </source>
</reference>